<keyword evidence="5 8" id="KW-1133">Transmembrane helix</keyword>
<feature type="domain" description="Mechanosensitive ion channel transmembrane helices 2/3" evidence="10">
    <location>
        <begin position="82"/>
        <end position="123"/>
    </location>
</feature>
<keyword evidence="6 8" id="KW-0472">Membrane</keyword>
<name>A0A6G7B8L5_9LACO</name>
<dbReference type="RefSeq" id="WP_006733011.1">
    <property type="nucleotide sequence ID" value="NZ_CP049228.1"/>
</dbReference>
<evidence type="ECO:0000256" key="4">
    <source>
        <dbReference type="ARBA" id="ARBA00022692"/>
    </source>
</evidence>
<evidence type="ECO:0000313" key="11">
    <source>
        <dbReference type="EMBL" id="QIH23504.1"/>
    </source>
</evidence>
<dbReference type="Pfam" id="PF00924">
    <property type="entry name" value="MS_channel_2nd"/>
    <property type="match status" value="1"/>
</dbReference>
<gene>
    <name evidence="11" type="ORF">G6Z83_01925</name>
</gene>
<dbReference type="PANTHER" id="PTHR30460">
    <property type="entry name" value="MODERATE CONDUCTANCE MECHANOSENSITIVE CHANNEL YBIO"/>
    <property type="match status" value="1"/>
</dbReference>
<comment type="similarity">
    <text evidence="2">Belongs to the MscS (TC 1.A.23) family.</text>
</comment>
<dbReference type="Gene3D" id="2.30.30.60">
    <property type="match status" value="1"/>
</dbReference>
<accession>A0A6G7B8L5</accession>
<evidence type="ECO:0000256" key="6">
    <source>
        <dbReference type="ARBA" id="ARBA00023136"/>
    </source>
</evidence>
<dbReference type="SUPFAM" id="SSF82861">
    <property type="entry name" value="Mechanosensitive channel protein MscS (YggB), transmembrane region"/>
    <property type="match status" value="1"/>
</dbReference>
<dbReference type="GO" id="GO:0005886">
    <property type="term" value="C:plasma membrane"/>
    <property type="evidence" value="ECO:0007669"/>
    <property type="project" value="UniProtKB-SubCell"/>
</dbReference>
<dbReference type="EMBL" id="CP049228">
    <property type="protein sequence ID" value="QIH23504.1"/>
    <property type="molecule type" value="Genomic_DNA"/>
</dbReference>
<evidence type="ECO:0000256" key="5">
    <source>
        <dbReference type="ARBA" id="ARBA00022989"/>
    </source>
</evidence>
<dbReference type="InterPro" id="IPR023408">
    <property type="entry name" value="MscS_beta-dom_sf"/>
</dbReference>
<dbReference type="InterPro" id="IPR010920">
    <property type="entry name" value="LSM_dom_sf"/>
</dbReference>
<dbReference type="Gene3D" id="1.10.287.1260">
    <property type="match status" value="1"/>
</dbReference>
<feature type="domain" description="Mechanosensitive ion channel MscS" evidence="9">
    <location>
        <begin position="126"/>
        <end position="189"/>
    </location>
</feature>
<dbReference type="InterPro" id="IPR049142">
    <property type="entry name" value="MS_channel_1st"/>
</dbReference>
<protein>
    <submittedName>
        <fullName evidence="11">Mechanosensitive ion channel</fullName>
    </submittedName>
</protein>
<evidence type="ECO:0000256" key="7">
    <source>
        <dbReference type="ARBA" id="ARBA00059688"/>
    </source>
</evidence>
<evidence type="ECO:0000256" key="1">
    <source>
        <dbReference type="ARBA" id="ARBA00004651"/>
    </source>
</evidence>
<sequence>MYILNNLLTPFKIQPTQAHLLDWSQLAHESVGKFLTIAFTSLIYLAIWTIGKKFINKYLIHNPHFQQKVSSRKKTFSQLLVNIFQYTLLFFYIYGILNILGLPVGTLIASAGVVSLALGMGAQGFVSDLVNGITILSESQYDVGDLVKISGFTGTVISLGIRITKLRASDGTIIYIPNRSISIVENLTRGGIGVDISLHLDANNDFAIITKSINDANEILRPKFSRKLKKDPSILGIVSQYKNGFTYNIHFQVVPGYQVEIKNAYFSEYIKQLQANKVIFN</sequence>
<evidence type="ECO:0000259" key="9">
    <source>
        <dbReference type="Pfam" id="PF00924"/>
    </source>
</evidence>
<evidence type="ECO:0000256" key="3">
    <source>
        <dbReference type="ARBA" id="ARBA00022475"/>
    </source>
</evidence>
<feature type="transmembrane region" description="Helical" evidence="8">
    <location>
        <begin position="34"/>
        <end position="55"/>
    </location>
</feature>
<comment type="function">
    <text evidence="7">May play a role in resistance to osmotic downshock.</text>
</comment>
<dbReference type="InterPro" id="IPR045276">
    <property type="entry name" value="YbiO_bact"/>
</dbReference>
<evidence type="ECO:0000256" key="8">
    <source>
        <dbReference type="SAM" id="Phobius"/>
    </source>
</evidence>
<dbReference type="GO" id="GO:0008381">
    <property type="term" value="F:mechanosensitive monoatomic ion channel activity"/>
    <property type="evidence" value="ECO:0007669"/>
    <property type="project" value="InterPro"/>
</dbReference>
<reference evidence="11 12" key="1">
    <citation type="submission" date="2020-02" db="EMBL/GenBank/DDBJ databases">
        <title>Complete genome sequences of six Lactobacillus iners strains isolated from the human vagina.</title>
        <authorList>
            <person name="France M.T."/>
            <person name="Rutt L."/>
            <person name="Narina S."/>
            <person name="Arbaugh S."/>
            <person name="Humphrys M.S."/>
            <person name="Ma B."/>
            <person name="Hayward M.R."/>
            <person name="Relman D."/>
            <person name="Kwon D.S."/>
            <person name="Ravel J."/>
        </authorList>
    </citation>
    <scope>NUCLEOTIDE SEQUENCE [LARGE SCALE GENOMIC DNA]</scope>
    <source>
        <strain evidence="11 12">C0210C1</strain>
    </source>
</reference>
<comment type="subcellular location">
    <subcellularLocation>
        <location evidence="1">Cell membrane</location>
        <topology evidence="1">Multi-pass membrane protein</topology>
    </subcellularLocation>
</comment>
<keyword evidence="3" id="KW-1003">Cell membrane</keyword>
<evidence type="ECO:0000259" key="10">
    <source>
        <dbReference type="Pfam" id="PF21088"/>
    </source>
</evidence>
<dbReference type="InterPro" id="IPR011014">
    <property type="entry name" value="MscS_channel_TM-2"/>
</dbReference>
<dbReference type="FunFam" id="2.30.30.60:FF:000001">
    <property type="entry name" value="MscS Mechanosensitive ion channel"/>
    <property type="match status" value="1"/>
</dbReference>
<proteinExistence type="inferred from homology"/>
<evidence type="ECO:0000313" key="12">
    <source>
        <dbReference type="Proteomes" id="UP000501676"/>
    </source>
</evidence>
<dbReference type="Proteomes" id="UP000501676">
    <property type="component" value="Chromosome"/>
</dbReference>
<keyword evidence="4 8" id="KW-0812">Transmembrane</keyword>
<evidence type="ECO:0000256" key="2">
    <source>
        <dbReference type="ARBA" id="ARBA00008017"/>
    </source>
</evidence>
<dbReference type="AlphaFoldDB" id="A0A6G7B8L5"/>
<dbReference type="PANTHER" id="PTHR30460:SF0">
    <property type="entry name" value="MODERATE CONDUCTANCE MECHANOSENSITIVE CHANNEL YBIO"/>
    <property type="match status" value="1"/>
</dbReference>
<organism evidence="11 12">
    <name type="scientific">Lactobacillus iners</name>
    <dbReference type="NCBI Taxonomy" id="147802"/>
    <lineage>
        <taxon>Bacteria</taxon>
        <taxon>Bacillati</taxon>
        <taxon>Bacillota</taxon>
        <taxon>Bacilli</taxon>
        <taxon>Lactobacillales</taxon>
        <taxon>Lactobacillaceae</taxon>
        <taxon>Lactobacillus</taxon>
    </lineage>
</organism>
<dbReference type="Pfam" id="PF21088">
    <property type="entry name" value="MS_channel_1st"/>
    <property type="match status" value="1"/>
</dbReference>
<dbReference type="InterPro" id="IPR006685">
    <property type="entry name" value="MscS_channel_2nd"/>
</dbReference>
<dbReference type="SUPFAM" id="SSF50182">
    <property type="entry name" value="Sm-like ribonucleoproteins"/>
    <property type="match status" value="1"/>
</dbReference>